<comment type="subcellular location">
    <subcellularLocation>
        <location evidence="1">Membrane</location>
    </subcellularLocation>
</comment>
<evidence type="ECO:0000259" key="6">
    <source>
        <dbReference type="Pfam" id="PF04116"/>
    </source>
</evidence>
<dbReference type="Proteomes" id="UP000652219">
    <property type="component" value="Unassembled WGS sequence"/>
</dbReference>
<name>A0A8H6IWV3_9PEZI</name>
<evidence type="ECO:0000256" key="1">
    <source>
        <dbReference type="ARBA" id="ARBA00004370"/>
    </source>
</evidence>
<evidence type="ECO:0000256" key="5">
    <source>
        <dbReference type="SAM" id="Phobius"/>
    </source>
</evidence>
<dbReference type="GO" id="GO:0008610">
    <property type="term" value="P:lipid biosynthetic process"/>
    <property type="evidence" value="ECO:0007669"/>
    <property type="project" value="InterPro"/>
</dbReference>
<reference evidence="7 8" key="1">
    <citation type="journal article" date="2020" name="Phytopathology">
        <title>Genome Sequence Resources of Colletotrichum truncatum, C. plurivorum, C. musicola, and C. sojae: Four Species Pathogenic to Soybean (Glycine max).</title>
        <authorList>
            <person name="Rogerio F."/>
            <person name="Boufleur T.R."/>
            <person name="Ciampi-Guillardi M."/>
            <person name="Sukno S.A."/>
            <person name="Thon M.R."/>
            <person name="Massola Junior N.S."/>
            <person name="Baroncelli R."/>
        </authorList>
    </citation>
    <scope>NUCLEOTIDE SEQUENCE [LARGE SCALE GENOMIC DNA]</scope>
    <source>
        <strain evidence="7 8">LFN0009</strain>
    </source>
</reference>
<evidence type="ECO:0000256" key="3">
    <source>
        <dbReference type="ARBA" id="ARBA00022989"/>
    </source>
</evidence>
<keyword evidence="3 5" id="KW-1133">Transmembrane helix</keyword>
<dbReference type="GO" id="GO:0016491">
    <property type="term" value="F:oxidoreductase activity"/>
    <property type="evidence" value="ECO:0007669"/>
    <property type="project" value="InterPro"/>
</dbReference>
<evidence type="ECO:0000313" key="7">
    <source>
        <dbReference type="EMBL" id="KAF6802285.1"/>
    </source>
</evidence>
<feature type="transmembrane region" description="Helical" evidence="5">
    <location>
        <begin position="57"/>
        <end position="75"/>
    </location>
</feature>
<proteinExistence type="predicted"/>
<keyword evidence="8" id="KW-1185">Reference proteome</keyword>
<keyword evidence="4 5" id="KW-0472">Membrane</keyword>
<dbReference type="AlphaFoldDB" id="A0A8H6IWV3"/>
<evidence type="ECO:0000313" key="8">
    <source>
        <dbReference type="Proteomes" id="UP000652219"/>
    </source>
</evidence>
<feature type="domain" description="Fatty acid hydroxylase" evidence="6">
    <location>
        <begin position="138"/>
        <end position="276"/>
    </location>
</feature>
<comment type="caution">
    <text evidence="7">The sequence shown here is derived from an EMBL/GenBank/DDBJ whole genome shotgun (WGS) entry which is preliminary data.</text>
</comment>
<sequence>MRNNMATNSSALHSTASWSSDAGLEVNYFERVWVAWYAYMQNDVLATGIMTFAMHETIYFGRCLVWAIVDIIPWFQKYKIQQDKAASSKEQWRCFALVLLSHFTVELPEIWLFHPVATYFSMSIGVPFPSAAKIIFQVVIFFIIEDAWHYWTHRALHASPFLYRTIHKTHHRYSTPFGLTALYASPFEVMILGAGTVGAPLVWAAVTKDLHILTMYVWIAARLLQAVDAHSGYDFPWSLHYFLPVWAGAEHHDVHHERFVGNYASSFRWWDYLMGTEFDFMKEKAQKKRSKQE</sequence>
<dbReference type="EMBL" id="WIGN01000278">
    <property type="protein sequence ID" value="KAF6802285.1"/>
    <property type="molecule type" value="Genomic_DNA"/>
</dbReference>
<evidence type="ECO:0000256" key="4">
    <source>
        <dbReference type="ARBA" id="ARBA00023136"/>
    </source>
</evidence>
<dbReference type="GO" id="GO:0016020">
    <property type="term" value="C:membrane"/>
    <property type="evidence" value="ECO:0007669"/>
    <property type="project" value="UniProtKB-SubCell"/>
</dbReference>
<dbReference type="GO" id="GO:0005506">
    <property type="term" value="F:iron ion binding"/>
    <property type="evidence" value="ECO:0007669"/>
    <property type="project" value="InterPro"/>
</dbReference>
<evidence type="ECO:0000256" key="2">
    <source>
        <dbReference type="ARBA" id="ARBA00022692"/>
    </source>
</evidence>
<dbReference type="InterPro" id="IPR006694">
    <property type="entry name" value="Fatty_acid_hydroxylase"/>
</dbReference>
<protein>
    <submittedName>
        <fullName evidence="7">C-4 methylsterol oxidase</fullName>
    </submittedName>
</protein>
<feature type="transmembrane region" description="Helical" evidence="5">
    <location>
        <begin position="119"/>
        <end position="144"/>
    </location>
</feature>
<dbReference type="InterPro" id="IPR050307">
    <property type="entry name" value="Sterol_Desaturase_Related"/>
</dbReference>
<accession>A0A8H6IWV3</accession>
<organism evidence="7 8">
    <name type="scientific">Colletotrichum sojae</name>
    <dbReference type="NCBI Taxonomy" id="2175907"/>
    <lineage>
        <taxon>Eukaryota</taxon>
        <taxon>Fungi</taxon>
        <taxon>Dikarya</taxon>
        <taxon>Ascomycota</taxon>
        <taxon>Pezizomycotina</taxon>
        <taxon>Sordariomycetes</taxon>
        <taxon>Hypocreomycetidae</taxon>
        <taxon>Glomerellales</taxon>
        <taxon>Glomerellaceae</taxon>
        <taxon>Colletotrichum</taxon>
        <taxon>Colletotrichum orchidearum species complex</taxon>
    </lineage>
</organism>
<dbReference type="Pfam" id="PF04116">
    <property type="entry name" value="FA_hydroxylase"/>
    <property type="match status" value="1"/>
</dbReference>
<keyword evidence="2 5" id="KW-0812">Transmembrane</keyword>
<dbReference type="PANTHER" id="PTHR11863">
    <property type="entry name" value="STEROL DESATURASE"/>
    <property type="match status" value="1"/>
</dbReference>
<gene>
    <name evidence="7" type="ORF">CSOJ01_11701</name>
</gene>